<proteinExistence type="predicted"/>
<gene>
    <name evidence="2" type="ORF">T05_12527</name>
</gene>
<comment type="caution">
    <text evidence="2">The sequence shown here is derived from an EMBL/GenBank/DDBJ whole genome shotgun (WGS) entry which is preliminary data.</text>
</comment>
<keyword evidence="1" id="KW-1133">Transmembrane helix</keyword>
<keyword evidence="1" id="KW-0812">Transmembrane</keyword>
<evidence type="ECO:0000313" key="2">
    <source>
        <dbReference type="EMBL" id="KRX33336.1"/>
    </source>
</evidence>
<evidence type="ECO:0000256" key="1">
    <source>
        <dbReference type="SAM" id="Phobius"/>
    </source>
</evidence>
<reference evidence="2 3" key="1">
    <citation type="submission" date="2015-01" db="EMBL/GenBank/DDBJ databases">
        <title>Evolution of Trichinella species and genotypes.</title>
        <authorList>
            <person name="Korhonen P.K."/>
            <person name="Edoardo P."/>
            <person name="Giuseppe L.R."/>
            <person name="Gasser R.B."/>
        </authorList>
    </citation>
    <scope>NUCLEOTIDE SEQUENCE [LARGE SCALE GENOMIC DNA]</scope>
    <source>
        <strain evidence="2">ISS417</strain>
    </source>
</reference>
<dbReference type="AlphaFoldDB" id="A0A0V0T2Y6"/>
<keyword evidence="1" id="KW-0472">Membrane</keyword>
<accession>A0A0V0T2Y6</accession>
<keyword evidence="3" id="KW-1185">Reference proteome</keyword>
<sequence length="76" mass="8820">MFYVHWQWKRAYVRIPLVVDVLIWVSSAAFIITDDDDPSRRLKNYFNITGGGNGRVLVFHCGNSNEQYITANIIML</sequence>
<protein>
    <submittedName>
        <fullName evidence="2">Uncharacterized protein</fullName>
    </submittedName>
</protein>
<feature type="transmembrane region" description="Helical" evidence="1">
    <location>
        <begin position="12"/>
        <end position="33"/>
    </location>
</feature>
<dbReference type="EMBL" id="JYDJ01000833">
    <property type="protein sequence ID" value="KRX33336.1"/>
    <property type="molecule type" value="Genomic_DNA"/>
</dbReference>
<evidence type="ECO:0000313" key="3">
    <source>
        <dbReference type="Proteomes" id="UP000055048"/>
    </source>
</evidence>
<organism evidence="2 3">
    <name type="scientific">Trichinella murrelli</name>
    <dbReference type="NCBI Taxonomy" id="144512"/>
    <lineage>
        <taxon>Eukaryota</taxon>
        <taxon>Metazoa</taxon>
        <taxon>Ecdysozoa</taxon>
        <taxon>Nematoda</taxon>
        <taxon>Enoplea</taxon>
        <taxon>Dorylaimia</taxon>
        <taxon>Trichinellida</taxon>
        <taxon>Trichinellidae</taxon>
        <taxon>Trichinella</taxon>
    </lineage>
</organism>
<dbReference type="Proteomes" id="UP000055048">
    <property type="component" value="Unassembled WGS sequence"/>
</dbReference>
<name>A0A0V0T2Y6_9BILA</name>